<dbReference type="EMBL" id="BNAL01000009">
    <property type="protein sequence ID" value="GHG00386.1"/>
    <property type="molecule type" value="Genomic_DNA"/>
</dbReference>
<comment type="caution">
    <text evidence="1">The sequence shown here is derived from an EMBL/GenBank/DDBJ whole genome shotgun (WGS) entry which is preliminary data.</text>
</comment>
<evidence type="ECO:0000313" key="2">
    <source>
        <dbReference type="Proteomes" id="UP000632154"/>
    </source>
</evidence>
<proteinExistence type="predicted"/>
<dbReference type="RefSeq" id="WP_189642635.1">
    <property type="nucleotide sequence ID" value="NZ_BNAL01000009.1"/>
</dbReference>
<keyword evidence="2" id="KW-1185">Reference proteome</keyword>
<name>A0ABQ3K1T6_9DEIO</name>
<dbReference type="SUPFAM" id="SSF54593">
    <property type="entry name" value="Glyoxalase/Bleomycin resistance protein/Dihydroxybiphenyl dioxygenase"/>
    <property type="match status" value="1"/>
</dbReference>
<dbReference type="Proteomes" id="UP000632154">
    <property type="component" value="Unassembled WGS sequence"/>
</dbReference>
<sequence>MNIQALTLHTRDLAALHDFYETFSGFYHVAFDIPRNRLAEAQAWLERRVPLLSDQDGTTCFVSGPHWNNTNLYFDDPAGNIMEFIARHSLEHDSDAVFDSSSVLHVSELGVVVPDVPQALAAMGRQYGLRPFGGQSDTFTALGGHDGMLIMVKEGRGWFPVGRPAVPAPFELTFQSGSERHTIKGQPT</sequence>
<reference evidence="2" key="1">
    <citation type="journal article" date="2019" name="Int. J. Syst. Evol. Microbiol.">
        <title>The Global Catalogue of Microorganisms (GCM) 10K type strain sequencing project: providing services to taxonomists for standard genome sequencing and annotation.</title>
        <authorList>
            <consortium name="The Broad Institute Genomics Platform"/>
            <consortium name="The Broad Institute Genome Sequencing Center for Infectious Disease"/>
            <person name="Wu L."/>
            <person name="Ma J."/>
        </authorList>
    </citation>
    <scope>NUCLEOTIDE SEQUENCE [LARGE SCALE GENOMIC DNA]</scope>
    <source>
        <strain evidence="2">CGMCC 1.18439</strain>
    </source>
</reference>
<dbReference type="InterPro" id="IPR029068">
    <property type="entry name" value="Glyas_Bleomycin-R_OHBP_Dase"/>
</dbReference>
<gene>
    <name evidence="1" type="ORF">GCM10017783_10660</name>
</gene>
<dbReference type="Gene3D" id="3.10.180.10">
    <property type="entry name" value="2,3-Dihydroxybiphenyl 1,2-Dioxygenase, domain 1"/>
    <property type="match status" value="1"/>
</dbReference>
<protein>
    <recommendedName>
        <fullName evidence="3">VOC domain-containing protein</fullName>
    </recommendedName>
</protein>
<accession>A0ABQ3K1T6</accession>
<organism evidence="1 2">
    <name type="scientific">Deinococcus piscis</name>
    <dbReference type="NCBI Taxonomy" id="394230"/>
    <lineage>
        <taxon>Bacteria</taxon>
        <taxon>Thermotogati</taxon>
        <taxon>Deinococcota</taxon>
        <taxon>Deinococci</taxon>
        <taxon>Deinococcales</taxon>
        <taxon>Deinococcaceae</taxon>
        <taxon>Deinococcus</taxon>
    </lineage>
</organism>
<evidence type="ECO:0000313" key="1">
    <source>
        <dbReference type="EMBL" id="GHG00386.1"/>
    </source>
</evidence>
<evidence type="ECO:0008006" key="3">
    <source>
        <dbReference type="Google" id="ProtNLM"/>
    </source>
</evidence>